<feature type="region of interest" description="Disordered" evidence="1">
    <location>
        <begin position="1"/>
        <end position="48"/>
    </location>
</feature>
<gene>
    <name evidence="2" type="ORF">NDU88_001405</name>
</gene>
<sequence length="101" mass="11193">MTPHSGCGSEACRRPRVCSSRSARRLRGGRSPRITDVGRPLPPTSTPAPAAFGDLLVRLWRRRPRRVAHRRAELGSQAAIMDRGQTTPPLRTFLNCKTSFS</sequence>
<evidence type="ECO:0000256" key="1">
    <source>
        <dbReference type="SAM" id="MobiDB-lite"/>
    </source>
</evidence>
<evidence type="ECO:0000313" key="3">
    <source>
        <dbReference type="Proteomes" id="UP001066276"/>
    </source>
</evidence>
<dbReference type="Proteomes" id="UP001066276">
    <property type="component" value="Chromosome 4_1"/>
</dbReference>
<reference evidence="2" key="1">
    <citation type="journal article" date="2022" name="bioRxiv">
        <title>Sequencing and chromosome-scale assembly of the giantPleurodeles waltlgenome.</title>
        <authorList>
            <person name="Brown T."/>
            <person name="Elewa A."/>
            <person name="Iarovenko S."/>
            <person name="Subramanian E."/>
            <person name="Araus A.J."/>
            <person name="Petzold A."/>
            <person name="Susuki M."/>
            <person name="Suzuki K.-i.T."/>
            <person name="Hayashi T."/>
            <person name="Toyoda A."/>
            <person name="Oliveira C."/>
            <person name="Osipova E."/>
            <person name="Leigh N.D."/>
            <person name="Simon A."/>
            <person name="Yun M.H."/>
        </authorList>
    </citation>
    <scope>NUCLEOTIDE SEQUENCE</scope>
    <source>
        <strain evidence="2">20211129_DDA</strain>
        <tissue evidence="2">Liver</tissue>
    </source>
</reference>
<dbReference type="AlphaFoldDB" id="A0AAV7SZD3"/>
<protein>
    <submittedName>
        <fullName evidence="2">Uncharacterized protein</fullName>
    </submittedName>
</protein>
<accession>A0AAV7SZD3</accession>
<comment type="caution">
    <text evidence="2">The sequence shown here is derived from an EMBL/GenBank/DDBJ whole genome shotgun (WGS) entry which is preliminary data.</text>
</comment>
<proteinExistence type="predicted"/>
<keyword evidence="3" id="KW-1185">Reference proteome</keyword>
<dbReference type="EMBL" id="JANPWB010000007">
    <property type="protein sequence ID" value="KAJ1169512.1"/>
    <property type="molecule type" value="Genomic_DNA"/>
</dbReference>
<evidence type="ECO:0000313" key="2">
    <source>
        <dbReference type="EMBL" id="KAJ1169512.1"/>
    </source>
</evidence>
<name>A0AAV7SZD3_PLEWA</name>
<organism evidence="2 3">
    <name type="scientific">Pleurodeles waltl</name>
    <name type="common">Iberian ribbed newt</name>
    <dbReference type="NCBI Taxonomy" id="8319"/>
    <lineage>
        <taxon>Eukaryota</taxon>
        <taxon>Metazoa</taxon>
        <taxon>Chordata</taxon>
        <taxon>Craniata</taxon>
        <taxon>Vertebrata</taxon>
        <taxon>Euteleostomi</taxon>
        <taxon>Amphibia</taxon>
        <taxon>Batrachia</taxon>
        <taxon>Caudata</taxon>
        <taxon>Salamandroidea</taxon>
        <taxon>Salamandridae</taxon>
        <taxon>Pleurodelinae</taxon>
        <taxon>Pleurodeles</taxon>
    </lineage>
</organism>